<accession>A0A8H2WZS8</accession>
<dbReference type="Gene3D" id="2.30.30.40">
    <property type="entry name" value="SH3 Domains"/>
    <property type="match status" value="1"/>
</dbReference>
<feature type="domain" description="SH3" evidence="5">
    <location>
        <begin position="358"/>
        <end position="417"/>
    </location>
</feature>
<feature type="transmembrane region" description="Helical" evidence="4">
    <location>
        <begin position="184"/>
        <end position="204"/>
    </location>
</feature>
<dbReference type="Proteomes" id="UP000663826">
    <property type="component" value="Unassembled WGS sequence"/>
</dbReference>
<name>A0A8H2WZS8_9AGAM</name>
<protein>
    <recommendedName>
        <fullName evidence="5">SH3 domain-containing protein</fullName>
    </recommendedName>
</protein>
<dbReference type="InterPro" id="IPR001452">
    <property type="entry name" value="SH3_domain"/>
</dbReference>
<feature type="region of interest" description="Disordered" evidence="3">
    <location>
        <begin position="20"/>
        <end position="50"/>
    </location>
</feature>
<keyword evidence="4" id="KW-0472">Membrane</keyword>
<keyword evidence="4" id="KW-0812">Transmembrane</keyword>
<organism evidence="6 7">
    <name type="scientific">Rhizoctonia solani</name>
    <dbReference type="NCBI Taxonomy" id="456999"/>
    <lineage>
        <taxon>Eukaryota</taxon>
        <taxon>Fungi</taxon>
        <taxon>Dikarya</taxon>
        <taxon>Basidiomycota</taxon>
        <taxon>Agaricomycotina</taxon>
        <taxon>Agaricomycetes</taxon>
        <taxon>Cantharellales</taxon>
        <taxon>Ceratobasidiaceae</taxon>
        <taxon>Rhizoctonia</taxon>
    </lineage>
</organism>
<dbReference type="AlphaFoldDB" id="A0A8H2WZS8"/>
<dbReference type="EMBL" id="CAJMWQ010000964">
    <property type="protein sequence ID" value="CAE6409226.1"/>
    <property type="molecule type" value="Genomic_DNA"/>
</dbReference>
<evidence type="ECO:0000313" key="6">
    <source>
        <dbReference type="EMBL" id="CAE6409226.1"/>
    </source>
</evidence>
<evidence type="ECO:0000313" key="7">
    <source>
        <dbReference type="Proteomes" id="UP000663826"/>
    </source>
</evidence>
<dbReference type="Pfam" id="PF14604">
    <property type="entry name" value="SH3_9"/>
    <property type="match status" value="1"/>
</dbReference>
<dbReference type="InterPro" id="IPR036028">
    <property type="entry name" value="SH3-like_dom_sf"/>
</dbReference>
<gene>
    <name evidence="6" type="ORF">RDB_LOCUS36737</name>
</gene>
<reference evidence="6" key="1">
    <citation type="submission" date="2021-01" db="EMBL/GenBank/DDBJ databases">
        <authorList>
            <person name="Kaushik A."/>
        </authorList>
    </citation>
    <scope>NUCLEOTIDE SEQUENCE</scope>
    <source>
        <strain evidence="6">AG1-1B</strain>
    </source>
</reference>
<feature type="compositionally biased region" description="Low complexity" evidence="3">
    <location>
        <begin position="21"/>
        <end position="35"/>
    </location>
</feature>
<keyword evidence="1 2" id="KW-0728">SH3 domain</keyword>
<dbReference type="SUPFAM" id="SSF50044">
    <property type="entry name" value="SH3-domain"/>
    <property type="match status" value="1"/>
</dbReference>
<sequence length="433" mass="45057">MPVLPRQLLLSQISEALQPRTSTTSSTIPVETTTSAASEPVATATTTQGPLLPSIPLVPELTSVIAPTSTTPIVSPTSVVVSSAITTSALPTTTTSLTSTIELVTSSSSLSSVVVPTPSTSSLLSLTTPQVSNTPELDPITSTRSVVVTASASKSTNATATATGAASNAGSSTQDDDTNMSGGIIALIVIGALLAALLAGAFIFRRVQVRRRAKRREINYGVSDNSPFPFTNVSEADLKGAQPIRDPAVNYNEKPLPSIVPDAYPALPNPTYNQFGQYGDDGMSGPYPTMGAAAMGYGYGQPGRASPAPSQVQPPRMVSPALPPVAYAPGPSAYLNSYPQAPTPAPSVPASNLAVPQANGSKKRVIQTFQPTLPDELDIRDGDWVTVLHAYDDGWGLCESNGRRGVVPLECLDPGRPDFRASRRFSSLSAIRQ</sequence>
<keyword evidence="4" id="KW-1133">Transmembrane helix</keyword>
<dbReference type="PROSITE" id="PS50002">
    <property type="entry name" value="SH3"/>
    <property type="match status" value="1"/>
</dbReference>
<comment type="caution">
    <text evidence="6">The sequence shown here is derived from an EMBL/GenBank/DDBJ whole genome shotgun (WGS) entry which is preliminary data.</text>
</comment>
<evidence type="ECO:0000256" key="2">
    <source>
        <dbReference type="PROSITE-ProRule" id="PRU00192"/>
    </source>
</evidence>
<dbReference type="SMART" id="SM00326">
    <property type="entry name" value="SH3"/>
    <property type="match status" value="1"/>
</dbReference>
<evidence type="ECO:0000256" key="4">
    <source>
        <dbReference type="SAM" id="Phobius"/>
    </source>
</evidence>
<proteinExistence type="predicted"/>
<evidence type="ECO:0000256" key="3">
    <source>
        <dbReference type="SAM" id="MobiDB-lite"/>
    </source>
</evidence>
<evidence type="ECO:0000256" key="1">
    <source>
        <dbReference type="ARBA" id="ARBA00022443"/>
    </source>
</evidence>
<evidence type="ECO:0000259" key="5">
    <source>
        <dbReference type="PROSITE" id="PS50002"/>
    </source>
</evidence>